<dbReference type="EMBL" id="FNWV01000015">
    <property type="protein sequence ID" value="SEH82807.1"/>
    <property type="molecule type" value="Genomic_DNA"/>
</dbReference>
<name>A0A1H6L3L4_RUMFL</name>
<dbReference type="Proteomes" id="UP000183190">
    <property type="component" value="Unassembled WGS sequence"/>
</dbReference>
<dbReference type="InterPro" id="IPR029052">
    <property type="entry name" value="Metallo-depent_PP-like"/>
</dbReference>
<dbReference type="OrthoDB" id="9787800at2"/>
<accession>A0A1H6L3L4</accession>
<evidence type="ECO:0000313" key="1">
    <source>
        <dbReference type="EMBL" id="SEH82807.1"/>
    </source>
</evidence>
<dbReference type="SUPFAM" id="SSF56300">
    <property type="entry name" value="Metallo-dependent phosphatases"/>
    <property type="match status" value="1"/>
</dbReference>
<evidence type="ECO:0000313" key="2">
    <source>
        <dbReference type="Proteomes" id="UP000183190"/>
    </source>
</evidence>
<gene>
    <name evidence="1" type="ORF">SAMN02910265_02915</name>
</gene>
<proteinExistence type="predicted"/>
<sequence length="220" mass="25664">MIYVTGDTHGDITRFKSPEMKKVGRGDTLIIAGDFGFLWDNSKQEAAALKKLADKNFTIAFLDGCHENFDMLEKYPIEEWKGGKVHIIAPNIIHLLRGQVYTIEKSRIFTFGGGHSQDIEFRRDNDWWEREQPSHEEIKEGIAHLRENNYKFDYIITHEPPASLKECLGVDVLERLEVHAFFEDIIKTCKYREWFFGKCHIDKHIPIKFHAVFNSVIPLK</sequence>
<protein>
    <submittedName>
        <fullName evidence="1">Uncharacterized protein</fullName>
    </submittedName>
</protein>
<dbReference type="Gene3D" id="3.60.21.10">
    <property type="match status" value="1"/>
</dbReference>
<organism evidence="1 2">
    <name type="scientific">Ruminococcus flavefaciens</name>
    <dbReference type="NCBI Taxonomy" id="1265"/>
    <lineage>
        <taxon>Bacteria</taxon>
        <taxon>Bacillati</taxon>
        <taxon>Bacillota</taxon>
        <taxon>Clostridia</taxon>
        <taxon>Eubacteriales</taxon>
        <taxon>Oscillospiraceae</taxon>
        <taxon>Ruminococcus</taxon>
    </lineage>
</organism>
<dbReference type="AlphaFoldDB" id="A0A1H6L3L4"/>
<dbReference type="RefSeq" id="WP_074718676.1">
    <property type="nucleotide sequence ID" value="NZ_FNWV01000015.1"/>
</dbReference>
<reference evidence="1 2" key="1">
    <citation type="submission" date="2016-10" db="EMBL/GenBank/DDBJ databases">
        <authorList>
            <person name="de Groot N.N."/>
        </authorList>
    </citation>
    <scope>NUCLEOTIDE SEQUENCE [LARGE SCALE GENOMIC DNA]</scope>
    <source>
        <strain evidence="1 2">YAD2003</strain>
    </source>
</reference>